<feature type="site" description="Participates in a stacking interaction with the thymidine ring of dTDP-4-oxo-6-deoxyglucose" evidence="6">
    <location>
        <position position="138"/>
    </location>
</feature>
<comment type="similarity">
    <text evidence="7">Belongs to the dTDP-4-dehydrorhamnose 3,5-epimerase family.</text>
</comment>
<comment type="caution">
    <text evidence="8">The sequence shown here is derived from an EMBL/GenBank/DDBJ whole genome shotgun (WGS) entry which is preliminary data.</text>
</comment>
<proteinExistence type="inferred from homology"/>
<dbReference type="PANTHER" id="PTHR21047:SF2">
    <property type="entry name" value="THYMIDINE DIPHOSPHO-4-KETO-RHAMNOSE 3,5-EPIMERASE"/>
    <property type="match status" value="1"/>
</dbReference>
<keyword evidence="7" id="KW-0413">Isomerase</keyword>
<protein>
    <recommendedName>
        <fullName evidence="4 7">dTDP-4-dehydrorhamnose 3,5-epimerase</fullName>
        <ecNumber evidence="3 7">5.1.3.13</ecNumber>
    </recommendedName>
    <alternativeName>
        <fullName evidence="7">Thymidine diphospho-4-keto-rhamnose 3,5-epimerase</fullName>
    </alternativeName>
</protein>
<comment type="pathway">
    <text evidence="7">Carbohydrate biosynthesis; dTDP-L-rhamnose biosynthesis.</text>
</comment>
<sequence>MNIVNTTIAGAVVIETKPFQDHRGAFSRLFCERELSQVIGPQGIVQINHSRTTTRGAVRGLHFQHAPHAEMKLVRCLKGRVWDVVVDLRANSETFLKWHAEELSPENGRMLVIPQGCAHGFQVLETESELLYLHTAFYEPGAEGAVRHDDPRLAIIWPLPVTDLSERDKNHALLSTEFAGLHV</sequence>
<dbReference type="OrthoDB" id="9800680at2"/>
<feature type="active site" description="Proton acceptor" evidence="5">
    <location>
        <position position="62"/>
    </location>
</feature>
<dbReference type="GO" id="GO:0019305">
    <property type="term" value="P:dTDP-rhamnose biosynthetic process"/>
    <property type="evidence" value="ECO:0007669"/>
    <property type="project" value="UniProtKB-UniRule"/>
</dbReference>
<evidence type="ECO:0000256" key="5">
    <source>
        <dbReference type="PIRSR" id="PIRSR600888-1"/>
    </source>
</evidence>
<dbReference type="RefSeq" id="WP_071483546.1">
    <property type="nucleotide sequence ID" value="NZ_FNTS01000002.1"/>
</dbReference>
<evidence type="ECO:0000313" key="10">
    <source>
        <dbReference type="Proteomes" id="UP000181661"/>
    </source>
</evidence>
<reference evidence="8 10" key="1">
    <citation type="submission" date="2016-08" db="EMBL/GenBank/DDBJ databases">
        <title>Draft genome sequence of Pseudomonas costantinii LMG 22119, type strain isolated from cultivated mushroom (Agaricus bisporus) sporophores.</title>
        <authorList>
            <person name="Tambong J.T."/>
        </authorList>
    </citation>
    <scope>NUCLEOTIDE SEQUENCE [LARGE SCALE GENOMIC DNA]</scope>
    <source>
        <strain evidence="8 10">LMG 22119</strain>
    </source>
</reference>
<dbReference type="EC" id="5.1.3.13" evidence="3 7"/>
<name>A0A1S2V481_9PSED</name>
<dbReference type="Proteomes" id="UP000182179">
    <property type="component" value="Unassembled WGS sequence"/>
</dbReference>
<dbReference type="GO" id="GO:0005829">
    <property type="term" value="C:cytosol"/>
    <property type="evidence" value="ECO:0007669"/>
    <property type="project" value="TreeGrafter"/>
</dbReference>
<comment type="subunit">
    <text evidence="7">Homodimer.</text>
</comment>
<dbReference type="InterPro" id="IPR014710">
    <property type="entry name" value="RmlC-like_jellyroll"/>
</dbReference>
<dbReference type="NCBIfam" id="TIGR01221">
    <property type="entry name" value="rmlC"/>
    <property type="match status" value="1"/>
</dbReference>
<dbReference type="Pfam" id="PF00908">
    <property type="entry name" value="dTDP_sugar_isom"/>
    <property type="match status" value="1"/>
</dbReference>
<dbReference type="PANTHER" id="PTHR21047">
    <property type="entry name" value="DTDP-6-DEOXY-D-GLUCOSE-3,5 EPIMERASE"/>
    <property type="match status" value="1"/>
</dbReference>
<evidence type="ECO:0000256" key="2">
    <source>
        <dbReference type="ARBA" id="ARBA00001997"/>
    </source>
</evidence>
<evidence type="ECO:0000256" key="6">
    <source>
        <dbReference type="PIRSR" id="PIRSR600888-3"/>
    </source>
</evidence>
<dbReference type="SUPFAM" id="SSF51182">
    <property type="entry name" value="RmlC-like cupins"/>
    <property type="match status" value="1"/>
</dbReference>
<evidence type="ECO:0000313" key="11">
    <source>
        <dbReference type="Proteomes" id="UP000182179"/>
    </source>
</evidence>
<feature type="active site" description="Proton donor" evidence="5">
    <location>
        <position position="132"/>
    </location>
</feature>
<dbReference type="Gene3D" id="2.60.120.10">
    <property type="entry name" value="Jelly Rolls"/>
    <property type="match status" value="1"/>
</dbReference>
<dbReference type="EMBL" id="FNTS01000002">
    <property type="protein sequence ID" value="SEE36218.1"/>
    <property type="molecule type" value="Genomic_DNA"/>
</dbReference>
<dbReference type="AlphaFoldDB" id="A0A1S2V481"/>
<dbReference type="GO" id="GO:0008830">
    <property type="term" value="F:dTDP-4-dehydrorhamnose 3,5-epimerase activity"/>
    <property type="evidence" value="ECO:0007669"/>
    <property type="project" value="UniProtKB-UniRule"/>
</dbReference>
<evidence type="ECO:0000256" key="1">
    <source>
        <dbReference type="ARBA" id="ARBA00001298"/>
    </source>
</evidence>
<comment type="catalytic activity">
    <reaction evidence="1 7">
        <text>dTDP-4-dehydro-6-deoxy-alpha-D-glucose = dTDP-4-dehydro-beta-L-rhamnose</text>
        <dbReference type="Rhea" id="RHEA:16969"/>
        <dbReference type="ChEBI" id="CHEBI:57649"/>
        <dbReference type="ChEBI" id="CHEBI:62830"/>
        <dbReference type="EC" id="5.1.3.13"/>
    </reaction>
</comment>
<gene>
    <name evidence="8" type="ORF">BFL40_08510</name>
    <name evidence="9" type="ORF">SAMN04515675_5135</name>
</gene>
<accession>A0A1S2V481</accession>
<dbReference type="InterPro" id="IPR011051">
    <property type="entry name" value="RmlC_Cupin_sf"/>
</dbReference>
<evidence type="ECO:0000256" key="3">
    <source>
        <dbReference type="ARBA" id="ARBA00012098"/>
    </source>
</evidence>
<keyword evidence="11" id="KW-1185">Reference proteome</keyword>
<evidence type="ECO:0000256" key="7">
    <source>
        <dbReference type="RuleBase" id="RU364069"/>
    </source>
</evidence>
<dbReference type="EMBL" id="MDDR01000016">
    <property type="protein sequence ID" value="OIN53511.1"/>
    <property type="molecule type" value="Genomic_DNA"/>
</dbReference>
<evidence type="ECO:0000256" key="4">
    <source>
        <dbReference type="ARBA" id="ARBA00019595"/>
    </source>
</evidence>
<dbReference type="InterPro" id="IPR000888">
    <property type="entry name" value="RmlC-like"/>
</dbReference>
<evidence type="ECO:0000313" key="9">
    <source>
        <dbReference type="EMBL" id="SEE36218.1"/>
    </source>
</evidence>
<dbReference type="Proteomes" id="UP000181661">
    <property type="component" value="Unassembled WGS sequence"/>
</dbReference>
<evidence type="ECO:0000313" key="8">
    <source>
        <dbReference type="EMBL" id="OIN53511.1"/>
    </source>
</evidence>
<reference evidence="9 11" key="2">
    <citation type="submission" date="2016-10" db="EMBL/GenBank/DDBJ databases">
        <authorList>
            <person name="Varghese N."/>
            <person name="Submissions S."/>
        </authorList>
    </citation>
    <scope>NUCLEOTIDE SEQUENCE [LARGE SCALE GENOMIC DNA]</scope>
    <source>
        <strain evidence="9 11">BS2773</strain>
    </source>
</reference>
<dbReference type="UniPathway" id="UPA00124"/>
<organism evidence="8 10">
    <name type="scientific">Pseudomonas costantinii</name>
    <dbReference type="NCBI Taxonomy" id="168469"/>
    <lineage>
        <taxon>Bacteria</taxon>
        <taxon>Pseudomonadati</taxon>
        <taxon>Pseudomonadota</taxon>
        <taxon>Gammaproteobacteria</taxon>
        <taxon>Pseudomonadales</taxon>
        <taxon>Pseudomonadaceae</taxon>
        <taxon>Pseudomonas</taxon>
    </lineage>
</organism>
<comment type="function">
    <text evidence="2 7">Catalyzes the epimerization of the C3' and C5'positions of dTDP-6-deoxy-D-xylo-4-hexulose, forming dTDP-6-deoxy-L-lyxo-4-hexulose.</text>
</comment>
<dbReference type="CDD" id="cd00438">
    <property type="entry name" value="cupin_RmlC"/>
    <property type="match status" value="1"/>
</dbReference>
<dbReference type="GO" id="GO:0000271">
    <property type="term" value="P:polysaccharide biosynthetic process"/>
    <property type="evidence" value="ECO:0007669"/>
    <property type="project" value="TreeGrafter"/>
</dbReference>